<name>A0ABR4BJA3_9LECA</name>
<dbReference type="PANTHER" id="PTHR31859:SF1">
    <property type="entry name" value="TETRATRICOPEPTIDE REPEAT PROTEIN 39C"/>
    <property type="match status" value="1"/>
</dbReference>
<reference evidence="7 8" key="1">
    <citation type="submission" date="2024-09" db="EMBL/GenBank/DDBJ databases">
        <title>Rethinking Asexuality: The Enigmatic Case of Functional Sexual Genes in Lepraria (Stereocaulaceae).</title>
        <authorList>
            <person name="Doellman M."/>
            <person name="Sun Y."/>
            <person name="Barcenas-Pena A."/>
            <person name="Lumbsch H.T."/>
            <person name="Grewe F."/>
        </authorList>
    </citation>
    <scope>NUCLEOTIDE SEQUENCE [LARGE SCALE GENOMIC DNA]</scope>
    <source>
        <strain evidence="7 8">Grewe 0041</strain>
    </source>
</reference>
<sequence length="757" mass="83984">MLRGWIQSKKGELNASTHSLDTLAEPQNLEAAMQAVTLIMSDDLEGAEAGLANGNSAFHKLGKGMVAFLRATLGFEPEIMRGASERLADAEATASTDHRRAQKDSHSYRSQIYPPGAEFALCHAETQLMSAVVGVLNESLTESIRGFYKLRKAYVTLNGLLDAEAKYMKKRHGMAVDTPSRTSMESLGSNGFTQPMKAMPGSFGNGATSNPGSKPPSIRLSRDAPSGALDNAGGQPDGHSETTNDEEDEFYDADEDLEDKETVTYAGHIEIDGVSGKLDGMSIESRGTANDRPLPAQINIPVQHGSLDHDPDSDIFLNPIDVFIHSGANLCFGLLLVMISMIPPAFSKLLFIIGFRGDKDSGIRMLWQASKFHNINGAMAGLIILGYYNTFVGFSDIIPDSDPTTTDQNAIEGYPKKRCEALLADMRSRHPKSHLWLLEEARMQATNRCLSAGISLLEGSTKSPLKQVEAIEMFEKSLEAMYIHDYALCAKSFIACVDLNNWSHALYFYIAGSANVELYRQHKASDPKAAKVYADKATELLKLAPKHAGKKKFMARQLPFDVFVVRKIHKWESRAHEWNVPFVDAIGVSPVEEMIFFWNGIKRMDQSQLQTSLERLNWSETFNPTWNREGHEEKAILAVLRSATLRNLTRWDEAKKILRTEVLSVGPAELKGGLKDDWMAPAAHYEMGVNCWMQRGEAAMNASGSAVEEKWVKECETWIAKAAQWEKYELDARIGLKIATAQDTLRKWNERKRKAKG</sequence>
<dbReference type="Pfam" id="PF10300">
    <property type="entry name" value="Iml2-TPR_39"/>
    <property type="match status" value="1"/>
</dbReference>
<comment type="function">
    <text evidence="4">Inclusion body (IB) resident protein that interacts strongly with lipid droplet (LD) proteins. Involved in LD-mediated IB clearing after protein folding stress, probably by enabling access to the IBs of an LD-stored soluble sterol derivative that acts as a chaperone in inclusion clearing.</text>
</comment>
<dbReference type="EMBL" id="JBHFEH010000009">
    <property type="protein sequence ID" value="KAL2056003.1"/>
    <property type="molecule type" value="Genomic_DNA"/>
</dbReference>
<evidence type="ECO:0000256" key="6">
    <source>
        <dbReference type="SAM" id="Phobius"/>
    </source>
</evidence>
<evidence type="ECO:0000256" key="4">
    <source>
        <dbReference type="ARBA" id="ARBA00043897"/>
    </source>
</evidence>
<evidence type="ECO:0000256" key="5">
    <source>
        <dbReference type="SAM" id="MobiDB-lite"/>
    </source>
</evidence>
<evidence type="ECO:0000256" key="1">
    <source>
        <dbReference type="ARBA" id="ARBA00011408"/>
    </source>
</evidence>
<feature type="region of interest" description="Disordered" evidence="5">
    <location>
        <begin position="174"/>
        <end position="247"/>
    </location>
</feature>
<gene>
    <name evidence="7" type="ORF">ABVK25_003645</name>
</gene>
<feature type="compositionally biased region" description="Polar residues" evidence="5">
    <location>
        <begin position="179"/>
        <end position="193"/>
    </location>
</feature>
<dbReference type="Proteomes" id="UP001590951">
    <property type="component" value="Unassembled WGS sequence"/>
</dbReference>
<protein>
    <recommendedName>
        <fullName evidence="2">Inclusion body clearance protein IML2</fullName>
    </recommendedName>
    <alternativeName>
        <fullName evidence="3">Inclusion body clearance protein iml2</fullName>
    </alternativeName>
</protein>
<evidence type="ECO:0000256" key="2">
    <source>
        <dbReference type="ARBA" id="ARBA00018424"/>
    </source>
</evidence>
<keyword evidence="6" id="KW-0472">Membrane</keyword>
<comment type="subunit">
    <text evidence="1">Interacts with lipid droplet proteins.</text>
</comment>
<organism evidence="7 8">
    <name type="scientific">Lepraria finkii</name>
    <dbReference type="NCBI Taxonomy" id="1340010"/>
    <lineage>
        <taxon>Eukaryota</taxon>
        <taxon>Fungi</taxon>
        <taxon>Dikarya</taxon>
        <taxon>Ascomycota</taxon>
        <taxon>Pezizomycotina</taxon>
        <taxon>Lecanoromycetes</taxon>
        <taxon>OSLEUM clade</taxon>
        <taxon>Lecanoromycetidae</taxon>
        <taxon>Lecanorales</taxon>
        <taxon>Lecanorineae</taxon>
        <taxon>Stereocaulaceae</taxon>
        <taxon>Lepraria</taxon>
    </lineage>
</organism>
<evidence type="ECO:0000256" key="3">
    <source>
        <dbReference type="ARBA" id="ARBA00019539"/>
    </source>
</evidence>
<accession>A0ABR4BJA3</accession>
<evidence type="ECO:0000313" key="7">
    <source>
        <dbReference type="EMBL" id="KAL2056003.1"/>
    </source>
</evidence>
<feature type="region of interest" description="Disordered" evidence="5">
    <location>
        <begin position="87"/>
        <end position="109"/>
    </location>
</feature>
<dbReference type="PANTHER" id="PTHR31859">
    <property type="entry name" value="TETRATRICOPEPTIDE REPEAT PROTEIN 39 FAMILY MEMBER"/>
    <property type="match status" value="1"/>
</dbReference>
<feature type="transmembrane region" description="Helical" evidence="6">
    <location>
        <begin position="375"/>
        <end position="394"/>
    </location>
</feature>
<keyword evidence="8" id="KW-1185">Reference proteome</keyword>
<dbReference type="InterPro" id="IPR019412">
    <property type="entry name" value="IML2/TPR_39"/>
</dbReference>
<proteinExistence type="predicted"/>
<feature type="compositionally biased region" description="Basic and acidic residues" evidence="5">
    <location>
        <begin position="96"/>
        <end position="107"/>
    </location>
</feature>
<keyword evidence="6" id="KW-1133">Transmembrane helix</keyword>
<keyword evidence="6" id="KW-0812">Transmembrane</keyword>
<comment type="caution">
    <text evidence="7">The sequence shown here is derived from an EMBL/GenBank/DDBJ whole genome shotgun (WGS) entry which is preliminary data.</text>
</comment>
<evidence type="ECO:0000313" key="8">
    <source>
        <dbReference type="Proteomes" id="UP001590951"/>
    </source>
</evidence>
<feature type="transmembrane region" description="Helical" evidence="6">
    <location>
        <begin position="332"/>
        <end position="355"/>
    </location>
</feature>